<evidence type="ECO:0000256" key="1">
    <source>
        <dbReference type="ARBA" id="ARBA00023002"/>
    </source>
</evidence>
<evidence type="ECO:0000313" key="2">
    <source>
        <dbReference type="EMBL" id="KAK4233371.1"/>
    </source>
</evidence>
<evidence type="ECO:0000313" key="3">
    <source>
        <dbReference type="Proteomes" id="UP001303760"/>
    </source>
</evidence>
<protein>
    <recommendedName>
        <fullName evidence="4">Oxidoreductase AflY</fullName>
    </recommendedName>
</protein>
<dbReference type="EMBL" id="MU860574">
    <property type="protein sequence ID" value="KAK4233371.1"/>
    <property type="molecule type" value="Genomic_DNA"/>
</dbReference>
<dbReference type="InterPro" id="IPR025337">
    <property type="entry name" value="Questin_oxidase-like"/>
</dbReference>
<keyword evidence="1" id="KW-0560">Oxidoreductase</keyword>
<dbReference type="PANTHER" id="PTHR35870:SF1">
    <property type="entry name" value="PROTEIN, PUTATIVE (AFU_ORTHOLOGUE AFUA_5G03330)-RELATED"/>
    <property type="match status" value="1"/>
</dbReference>
<dbReference type="GO" id="GO:0016491">
    <property type="term" value="F:oxidoreductase activity"/>
    <property type="evidence" value="ECO:0007669"/>
    <property type="project" value="UniProtKB-KW"/>
</dbReference>
<dbReference type="Proteomes" id="UP001303760">
    <property type="component" value="Unassembled WGS sequence"/>
</dbReference>
<accession>A0AAN7H3I0</accession>
<comment type="caution">
    <text evidence="2">The sequence shown here is derived from an EMBL/GenBank/DDBJ whole genome shotgun (WGS) entry which is preliminary data.</text>
</comment>
<reference evidence="2" key="1">
    <citation type="journal article" date="2023" name="Mol. Phylogenet. Evol.">
        <title>Genome-scale phylogeny and comparative genomics of the fungal order Sordariales.</title>
        <authorList>
            <person name="Hensen N."/>
            <person name="Bonometti L."/>
            <person name="Westerberg I."/>
            <person name="Brannstrom I.O."/>
            <person name="Guillou S."/>
            <person name="Cros-Aarteil S."/>
            <person name="Calhoun S."/>
            <person name="Haridas S."/>
            <person name="Kuo A."/>
            <person name="Mondo S."/>
            <person name="Pangilinan J."/>
            <person name="Riley R."/>
            <person name="LaButti K."/>
            <person name="Andreopoulos B."/>
            <person name="Lipzen A."/>
            <person name="Chen C."/>
            <person name="Yan M."/>
            <person name="Daum C."/>
            <person name="Ng V."/>
            <person name="Clum A."/>
            <person name="Steindorff A."/>
            <person name="Ohm R.A."/>
            <person name="Martin F."/>
            <person name="Silar P."/>
            <person name="Natvig D.O."/>
            <person name="Lalanne C."/>
            <person name="Gautier V."/>
            <person name="Ament-Velasquez S.L."/>
            <person name="Kruys A."/>
            <person name="Hutchinson M.I."/>
            <person name="Powell A.J."/>
            <person name="Barry K."/>
            <person name="Miller A.N."/>
            <person name="Grigoriev I.V."/>
            <person name="Debuchy R."/>
            <person name="Gladieux P."/>
            <person name="Hiltunen Thoren M."/>
            <person name="Johannesson H."/>
        </authorList>
    </citation>
    <scope>NUCLEOTIDE SEQUENCE</scope>
    <source>
        <strain evidence="2">CBS 532.94</strain>
    </source>
</reference>
<dbReference type="AlphaFoldDB" id="A0AAN7H3I0"/>
<proteinExistence type="predicted"/>
<gene>
    <name evidence="2" type="ORF">C8A03DRAFT_38922</name>
</gene>
<sequence>MVSEILRVNHVRYHTLCDDVAFHNETIHHLITLWALGASPAAVQAMYDLNKPYQALINYHPASPVGSKTKNPAFFKECIGTLDYFEDSVRFCQDEIAEKGVPAAVNEYLLKGDELTDDILARLHTGFLHQMIHLGIGLEFNQPCLVAGALAAGRMHVAWPRDFFFSVENTFARSLICRPRNSSPISPSTASTHPTSRKAPPKSCIHTCAYILGAAQHPDKVEAIDFVMLHIMTLGIFYPTFMAQDWITPHNKTRLLQWKAWVGDAVMYAGCGCPALYADRITSSTPERPRGG</sequence>
<name>A0AAN7H3I0_9PEZI</name>
<dbReference type="Pfam" id="PF14027">
    <property type="entry name" value="Questin_oxidase"/>
    <property type="match status" value="2"/>
</dbReference>
<dbReference type="PANTHER" id="PTHR35870">
    <property type="entry name" value="PROTEIN, PUTATIVE (AFU_ORTHOLOGUE AFUA_5G03330)-RELATED"/>
    <property type="match status" value="1"/>
</dbReference>
<organism evidence="2 3">
    <name type="scientific">Achaetomium macrosporum</name>
    <dbReference type="NCBI Taxonomy" id="79813"/>
    <lineage>
        <taxon>Eukaryota</taxon>
        <taxon>Fungi</taxon>
        <taxon>Dikarya</taxon>
        <taxon>Ascomycota</taxon>
        <taxon>Pezizomycotina</taxon>
        <taxon>Sordariomycetes</taxon>
        <taxon>Sordariomycetidae</taxon>
        <taxon>Sordariales</taxon>
        <taxon>Chaetomiaceae</taxon>
        <taxon>Achaetomium</taxon>
    </lineage>
</organism>
<reference evidence="2" key="2">
    <citation type="submission" date="2023-05" db="EMBL/GenBank/DDBJ databases">
        <authorList>
            <consortium name="Lawrence Berkeley National Laboratory"/>
            <person name="Steindorff A."/>
            <person name="Hensen N."/>
            <person name="Bonometti L."/>
            <person name="Westerberg I."/>
            <person name="Brannstrom I.O."/>
            <person name="Guillou S."/>
            <person name="Cros-Aarteil S."/>
            <person name="Calhoun S."/>
            <person name="Haridas S."/>
            <person name="Kuo A."/>
            <person name="Mondo S."/>
            <person name="Pangilinan J."/>
            <person name="Riley R."/>
            <person name="Labutti K."/>
            <person name="Andreopoulos B."/>
            <person name="Lipzen A."/>
            <person name="Chen C."/>
            <person name="Yanf M."/>
            <person name="Daum C."/>
            <person name="Ng V."/>
            <person name="Clum A."/>
            <person name="Ohm R."/>
            <person name="Martin F."/>
            <person name="Silar P."/>
            <person name="Natvig D."/>
            <person name="Lalanne C."/>
            <person name="Gautier V."/>
            <person name="Ament-Velasquez S.L."/>
            <person name="Kruys A."/>
            <person name="Hutchinson M.I."/>
            <person name="Powell A.J."/>
            <person name="Barry K."/>
            <person name="Miller A.N."/>
            <person name="Grigoriev I.V."/>
            <person name="Debuchy R."/>
            <person name="Gladieux P."/>
            <person name="Thoren M.H."/>
            <person name="Johannesson H."/>
        </authorList>
    </citation>
    <scope>NUCLEOTIDE SEQUENCE</scope>
    <source>
        <strain evidence="2">CBS 532.94</strain>
    </source>
</reference>
<keyword evidence="3" id="KW-1185">Reference proteome</keyword>
<evidence type="ECO:0008006" key="4">
    <source>
        <dbReference type="Google" id="ProtNLM"/>
    </source>
</evidence>